<reference evidence="1 2" key="1">
    <citation type="submission" date="2018-05" db="EMBL/GenBank/DDBJ databases">
        <title>Reference genomes for bee gut microbiota database.</title>
        <authorList>
            <person name="Ellegaard K.M."/>
        </authorList>
    </citation>
    <scope>NUCLEOTIDE SEQUENCE [LARGE SCALE GENOMIC DNA]</scope>
    <source>
        <strain evidence="1 2">ESL0186</strain>
    </source>
</reference>
<protein>
    <submittedName>
        <fullName evidence="1">Uncharacterized protein</fullName>
    </submittedName>
</protein>
<gene>
    <name evidence="1" type="ORF">DKL58_08810</name>
</gene>
<proteinExistence type="predicted"/>
<dbReference type="Proteomes" id="UP000246036">
    <property type="component" value="Chromosome"/>
</dbReference>
<organism evidence="1 2">
    <name type="scientific">Lactobacillus kullabergensis</name>
    <dbReference type="NCBI Taxonomy" id="1218493"/>
    <lineage>
        <taxon>Bacteria</taxon>
        <taxon>Bacillati</taxon>
        <taxon>Bacillota</taxon>
        <taxon>Bacilli</taxon>
        <taxon>Lactobacillales</taxon>
        <taxon>Lactobacillaceae</taxon>
        <taxon>Lactobacillus</taxon>
    </lineage>
</organism>
<name>A0ABM6W2H4_9LACO</name>
<keyword evidence="2" id="KW-1185">Reference proteome</keyword>
<accession>A0ABM6W2H4</accession>
<evidence type="ECO:0000313" key="1">
    <source>
        <dbReference type="EMBL" id="AWM76070.1"/>
    </source>
</evidence>
<dbReference type="EMBL" id="CP029477">
    <property type="protein sequence ID" value="AWM76070.1"/>
    <property type="molecule type" value="Genomic_DNA"/>
</dbReference>
<sequence>MGFIHYYRINSLEKTVYLSAGERKYSYNLDTYKCLHNKKIASVKITTDNQGSYDTLYYVGKINNRYYGFLFKDRGILRKAKLVYIKKIDE</sequence>
<evidence type="ECO:0000313" key="2">
    <source>
        <dbReference type="Proteomes" id="UP000246036"/>
    </source>
</evidence>